<dbReference type="EMBL" id="MTYJ01000280">
    <property type="protein sequence ID" value="OWA52676.1"/>
    <property type="molecule type" value="Genomic_DNA"/>
</dbReference>
<evidence type="ECO:0008006" key="4">
    <source>
        <dbReference type="Google" id="ProtNLM"/>
    </source>
</evidence>
<feature type="compositionally biased region" description="Polar residues" evidence="1">
    <location>
        <begin position="465"/>
        <end position="483"/>
    </location>
</feature>
<feature type="region of interest" description="Disordered" evidence="1">
    <location>
        <begin position="458"/>
        <end position="496"/>
    </location>
</feature>
<keyword evidence="3" id="KW-1185">Reference proteome</keyword>
<proteinExistence type="predicted"/>
<feature type="compositionally biased region" description="Basic and acidic residues" evidence="1">
    <location>
        <begin position="391"/>
        <end position="409"/>
    </location>
</feature>
<feature type="region of interest" description="Disordered" evidence="1">
    <location>
        <begin position="522"/>
        <end position="560"/>
    </location>
</feature>
<evidence type="ECO:0000313" key="3">
    <source>
        <dbReference type="Proteomes" id="UP000192578"/>
    </source>
</evidence>
<gene>
    <name evidence="2" type="ORF">BV898_17122</name>
</gene>
<protein>
    <recommendedName>
        <fullName evidence="4">Centrosomal protein of 44 kDa</fullName>
    </recommendedName>
</protein>
<dbReference type="Proteomes" id="UP000192578">
    <property type="component" value="Unassembled WGS sequence"/>
</dbReference>
<sequence>MSRSGSCDDDCPDYHHRVQSTNLLRLFEQLQSIGFPIAVLEANLERLKLGSANIGFYIYMHVYREFRRLFLQVSRPLDQFILNDRVIDRESFATEFFAALRDIIDHEQTLPLYQYICPGHPLSKNEEIASITLKLRQRWKERRKDATVNTVTTIRTTDQPYTAGMVDRSTGDRRGGRSLRQSASSTRAVYGSIGGSNQRTNQHAFSSSSKSMHPARVGPPGDIPWQAVRETQTGMLLSGADDSGGLDSSDGEDVAVEGEASPDEGIKSWNASSAMKTPVDLPDPDPIKAWLKEPFTVARDFAMDKDEGVQAILNRFEKLEIHHNSRFRSIEDHLIRLEHNLVSNNLALHRTMTERLDNHEVRINGLESGKRAPSATAVHRTQSRSSTRNRSLTDQKNDDEKSTSDRSAVEVDESATLSRKKISVDIYNNSEPRRRGSTMQSLRSASVASRPLTAYLNGNGEENALNDSGFSSTQPAAALNNSREGPEVVKSDHRKASQLGSANFSSYFESRSKQTVEEILTKAQRMEEEDRRERSSRKGSGTLRERHASRSQSVAPPQLNDLTMGRSALGEMKVASGKAGCDDTALLDLNERIQLRLKERIKTAEETLNACMETIRKDYVLIRRPN</sequence>
<dbReference type="AlphaFoldDB" id="A0A9X6NLR4"/>
<name>A0A9X6NLR4_HYPEX</name>
<feature type="region of interest" description="Disordered" evidence="1">
    <location>
        <begin position="365"/>
        <end position="446"/>
    </location>
</feature>
<feature type="compositionally biased region" description="Basic and acidic residues" evidence="1">
    <location>
        <begin position="484"/>
        <end position="495"/>
    </location>
</feature>
<feature type="compositionally biased region" description="Acidic residues" evidence="1">
    <location>
        <begin position="249"/>
        <end position="262"/>
    </location>
</feature>
<accession>A0A9X6NLR4</accession>
<evidence type="ECO:0000256" key="1">
    <source>
        <dbReference type="SAM" id="MobiDB-lite"/>
    </source>
</evidence>
<reference evidence="3" key="1">
    <citation type="submission" date="2017-01" db="EMBL/GenBank/DDBJ databases">
        <title>Comparative genomics of anhydrobiosis in the tardigrade Hypsibius dujardini.</title>
        <authorList>
            <person name="Yoshida Y."/>
            <person name="Koutsovoulos G."/>
            <person name="Laetsch D."/>
            <person name="Stevens L."/>
            <person name="Kumar S."/>
            <person name="Horikawa D."/>
            <person name="Ishino K."/>
            <person name="Komine S."/>
            <person name="Tomita M."/>
            <person name="Blaxter M."/>
            <person name="Arakawa K."/>
        </authorList>
    </citation>
    <scope>NUCLEOTIDE SEQUENCE [LARGE SCALE GENOMIC DNA]</scope>
    <source>
        <strain evidence="3">Z151</strain>
    </source>
</reference>
<evidence type="ECO:0000313" key="2">
    <source>
        <dbReference type="EMBL" id="OWA52676.1"/>
    </source>
</evidence>
<dbReference type="OrthoDB" id="10612145at2759"/>
<organism evidence="2 3">
    <name type="scientific">Hypsibius exemplaris</name>
    <name type="common">Freshwater tardigrade</name>
    <dbReference type="NCBI Taxonomy" id="2072580"/>
    <lineage>
        <taxon>Eukaryota</taxon>
        <taxon>Metazoa</taxon>
        <taxon>Ecdysozoa</taxon>
        <taxon>Tardigrada</taxon>
        <taxon>Eutardigrada</taxon>
        <taxon>Parachela</taxon>
        <taxon>Hypsibioidea</taxon>
        <taxon>Hypsibiidae</taxon>
        <taxon>Hypsibius</taxon>
    </lineage>
</organism>
<feature type="compositionally biased region" description="Polar residues" evidence="1">
    <location>
        <begin position="437"/>
        <end position="446"/>
    </location>
</feature>
<feature type="compositionally biased region" description="Basic and acidic residues" evidence="1">
    <location>
        <begin position="522"/>
        <end position="533"/>
    </location>
</feature>
<feature type="region of interest" description="Disordered" evidence="1">
    <location>
        <begin position="161"/>
        <end position="280"/>
    </location>
</feature>
<feature type="compositionally biased region" description="Polar residues" evidence="1">
    <location>
        <begin position="195"/>
        <end position="211"/>
    </location>
</feature>
<feature type="compositionally biased region" description="Low complexity" evidence="1">
    <location>
        <begin position="236"/>
        <end position="248"/>
    </location>
</feature>
<comment type="caution">
    <text evidence="2">The sequence shown here is derived from an EMBL/GenBank/DDBJ whole genome shotgun (WGS) entry which is preliminary data.</text>
</comment>